<evidence type="ECO:0000256" key="1">
    <source>
        <dbReference type="SAM" id="Phobius"/>
    </source>
</evidence>
<dbReference type="STRING" id="587909.SAMN05421810_103611"/>
<dbReference type="InterPro" id="IPR025962">
    <property type="entry name" value="SdpI/YhfL"/>
</dbReference>
<dbReference type="OrthoDB" id="3697642at2"/>
<keyword evidence="1" id="KW-1133">Transmembrane helix</keyword>
<dbReference type="EMBL" id="FOWW01000003">
    <property type="protein sequence ID" value="SFP85193.1"/>
    <property type="molecule type" value="Genomic_DNA"/>
</dbReference>
<protein>
    <submittedName>
        <fullName evidence="2">SdpI/YhfL protein family protein</fullName>
    </submittedName>
</protein>
<accession>A0A1I5TQ95</accession>
<proteinExistence type="predicted"/>
<feature type="transmembrane region" description="Helical" evidence="1">
    <location>
        <begin position="54"/>
        <end position="74"/>
    </location>
</feature>
<dbReference type="Proteomes" id="UP000198727">
    <property type="component" value="Unassembled WGS sequence"/>
</dbReference>
<name>A0A1I5TQ95_9PSEU</name>
<dbReference type="AlphaFoldDB" id="A0A1I5TQ95"/>
<dbReference type="Pfam" id="PF13630">
    <property type="entry name" value="SdpI"/>
    <property type="match status" value="1"/>
</dbReference>
<keyword evidence="1" id="KW-0812">Transmembrane</keyword>
<feature type="transmembrane region" description="Helical" evidence="1">
    <location>
        <begin position="81"/>
        <end position="102"/>
    </location>
</feature>
<evidence type="ECO:0000313" key="3">
    <source>
        <dbReference type="Proteomes" id="UP000198727"/>
    </source>
</evidence>
<keyword evidence="3" id="KW-1185">Reference proteome</keyword>
<gene>
    <name evidence="2" type="ORF">SAMN05421810_103611</name>
</gene>
<keyword evidence="1" id="KW-0472">Membrane</keyword>
<dbReference type="RefSeq" id="WP_092530214.1">
    <property type="nucleotide sequence ID" value="NZ_FOWW01000003.1"/>
</dbReference>
<sequence>MFVLALLPVLLGVLVGWGGYLGWRERLPRDRGAGVRTAATLRGDEAFRVANKVAGLPTMAAGGIGILGGLAGLLMPDTVGLVIAVAVGLVGMLALVAGGGLLGHQAALAVPEPAPSSACGGCACSSGGCGAGAAARG</sequence>
<reference evidence="3" key="1">
    <citation type="submission" date="2016-10" db="EMBL/GenBank/DDBJ databases">
        <authorList>
            <person name="Varghese N."/>
            <person name="Submissions S."/>
        </authorList>
    </citation>
    <scope>NUCLEOTIDE SEQUENCE [LARGE SCALE GENOMIC DNA]</scope>
    <source>
        <strain evidence="3">CGMCC 4.5579</strain>
    </source>
</reference>
<organism evidence="2 3">
    <name type="scientific">Amycolatopsis arida</name>
    <dbReference type="NCBI Taxonomy" id="587909"/>
    <lineage>
        <taxon>Bacteria</taxon>
        <taxon>Bacillati</taxon>
        <taxon>Actinomycetota</taxon>
        <taxon>Actinomycetes</taxon>
        <taxon>Pseudonocardiales</taxon>
        <taxon>Pseudonocardiaceae</taxon>
        <taxon>Amycolatopsis</taxon>
    </lineage>
</organism>
<evidence type="ECO:0000313" key="2">
    <source>
        <dbReference type="EMBL" id="SFP85193.1"/>
    </source>
</evidence>